<keyword evidence="4" id="KW-0704">Schiff base</keyword>
<accession>A0ABX1Q0P7</accession>
<dbReference type="EC" id="4.2.3.153" evidence="2"/>
<proteinExistence type="predicted"/>
<evidence type="ECO:0000313" key="8">
    <source>
        <dbReference type="Proteomes" id="UP000623795"/>
    </source>
</evidence>
<comment type="catalytic activity">
    <reaction evidence="6">
        <text>2 D-glyceraldehyde 3-phosphate = 4-(hydroxymethyl)-2-furancarboxaldehyde phosphate + phosphate + 2 H2O</text>
        <dbReference type="Rhea" id="RHEA:43536"/>
        <dbReference type="ChEBI" id="CHEBI:15377"/>
        <dbReference type="ChEBI" id="CHEBI:43474"/>
        <dbReference type="ChEBI" id="CHEBI:59776"/>
        <dbReference type="ChEBI" id="CHEBI:83407"/>
        <dbReference type="EC" id="4.2.3.153"/>
    </reaction>
</comment>
<evidence type="ECO:0000256" key="1">
    <source>
        <dbReference type="ARBA" id="ARBA00003810"/>
    </source>
</evidence>
<evidence type="ECO:0000256" key="6">
    <source>
        <dbReference type="ARBA" id="ARBA00047628"/>
    </source>
</evidence>
<evidence type="ECO:0000256" key="2">
    <source>
        <dbReference type="ARBA" id="ARBA00012553"/>
    </source>
</evidence>
<dbReference type="Proteomes" id="UP000623795">
    <property type="component" value="Unassembled WGS sequence"/>
</dbReference>
<keyword evidence="8" id="KW-1185">Reference proteome</keyword>
<dbReference type="PIRSF" id="PIRSF015957">
    <property type="entry name" value="UCP015957"/>
    <property type="match status" value="1"/>
</dbReference>
<keyword evidence="3" id="KW-0456">Lyase</keyword>
<evidence type="ECO:0000256" key="5">
    <source>
        <dbReference type="ARBA" id="ARBA00032523"/>
    </source>
</evidence>
<evidence type="ECO:0000313" key="7">
    <source>
        <dbReference type="EMBL" id="NMG44105.1"/>
    </source>
</evidence>
<dbReference type="Pfam" id="PF04476">
    <property type="entry name" value="4HFCP_synth"/>
    <property type="match status" value="1"/>
</dbReference>
<organism evidence="7 8">
    <name type="scientific">Aromatoleum toluvorans</name>
    <dbReference type="NCBI Taxonomy" id="92002"/>
    <lineage>
        <taxon>Bacteria</taxon>
        <taxon>Pseudomonadati</taxon>
        <taxon>Pseudomonadota</taxon>
        <taxon>Betaproteobacteria</taxon>
        <taxon>Rhodocyclales</taxon>
        <taxon>Rhodocyclaceae</taxon>
        <taxon>Aromatoleum</taxon>
    </lineage>
</organism>
<protein>
    <recommendedName>
        <fullName evidence="2">(5-formylfuran-3-yl)methyl phosphate synthase</fullName>
        <ecNumber evidence="2">4.2.3.153</ecNumber>
    </recommendedName>
    <alternativeName>
        <fullName evidence="5">4-(hydroxymethyl)-2-furancarboxaldehyde-phosphate synthase</fullName>
    </alternativeName>
</protein>
<evidence type="ECO:0000256" key="3">
    <source>
        <dbReference type="ARBA" id="ARBA00023239"/>
    </source>
</evidence>
<name>A0ABX1Q0P7_9RHOO</name>
<comment type="function">
    <text evidence="1">Catalyzes the formation of 4-(hydroxymethyl)-2-furancarboxaldehyde phosphate (4-HFC-P) from two molecules of glyceraldehyde-3-P (GA-3-P).</text>
</comment>
<dbReference type="SUPFAM" id="SSF51569">
    <property type="entry name" value="Aldolase"/>
    <property type="match status" value="1"/>
</dbReference>
<comment type="caution">
    <text evidence="7">The sequence shown here is derived from an EMBL/GenBank/DDBJ whole genome shotgun (WGS) entry which is preliminary data.</text>
</comment>
<reference evidence="7 8" key="1">
    <citation type="submission" date="2019-12" db="EMBL/GenBank/DDBJ databases">
        <title>Comparative genomics gives insights into the taxonomy of the Azoarcus-Aromatoleum group and reveals separate origins of nif in the plant-associated Azoarcus and non-plant-associated Aromatoleum sub-groups.</title>
        <authorList>
            <person name="Lafos M."/>
            <person name="Maluk M."/>
            <person name="Batista M."/>
            <person name="Junghare M."/>
            <person name="Carmona M."/>
            <person name="Faoro H."/>
            <person name="Cruz L.M."/>
            <person name="Battistoni F."/>
            <person name="De Souza E."/>
            <person name="Pedrosa F."/>
            <person name="Chen W.-M."/>
            <person name="Poole P.S."/>
            <person name="Dixon R.A."/>
            <person name="James E.K."/>
        </authorList>
    </citation>
    <scope>NUCLEOTIDE SEQUENCE [LARGE SCALE GENOMIC DNA]</scope>
    <source>
        <strain evidence="7 8">Td21</strain>
    </source>
</reference>
<dbReference type="NCBIfam" id="NF002574">
    <property type="entry name" value="PRK02227.1-2"/>
    <property type="match status" value="1"/>
</dbReference>
<dbReference type="EMBL" id="WTVN01000013">
    <property type="protein sequence ID" value="NMG44105.1"/>
    <property type="molecule type" value="Genomic_DNA"/>
</dbReference>
<sequence>MRLLASVRDRGEALAAASGGADFIDLKEPSDGALGGLPPARIREIVAALRDAHPALPLSATIGDHPADAADEIDARVDAVGACGVDYVKVGVAGGDTRAQRALLARLADSPWAVVPVFIADRGLDPALVEAACELPFPALMADTEDKRAGSLFDCVSEAALAAFVERVRGAGKLVGLSGALREHHLPRLALLAPDFAGFRGALCHGPRTGVLDPDALRSVRRALHRLSARHSPCIDEGARRIAPSLF</sequence>
<evidence type="ECO:0000256" key="4">
    <source>
        <dbReference type="ARBA" id="ARBA00023270"/>
    </source>
</evidence>
<dbReference type="InterPro" id="IPR007565">
    <property type="entry name" value="4HFCP_synth"/>
</dbReference>
<gene>
    <name evidence="7" type="ORF">GPA22_10225</name>
</gene>